<feature type="binding site" evidence="1">
    <location>
        <position position="101"/>
    </location>
    <ligand>
        <name>Zn(2+)</name>
        <dbReference type="ChEBI" id="CHEBI:29105"/>
    </ligand>
</feature>
<proteinExistence type="predicted"/>
<dbReference type="Ensembl" id="ENSSFOT00015032324.2">
    <property type="protein sequence ID" value="ENSSFOP00015031967.2"/>
    <property type="gene ID" value="ENSSFOG00015020475.2"/>
</dbReference>
<dbReference type="Proteomes" id="UP000694397">
    <property type="component" value="Chromosome 24"/>
</dbReference>
<evidence type="ECO:0000256" key="1">
    <source>
        <dbReference type="PIRSR" id="PIRSR605301-1"/>
    </source>
</evidence>
<dbReference type="Pfam" id="PF03637">
    <property type="entry name" value="Mob1_phocein"/>
    <property type="match status" value="1"/>
</dbReference>
<reference evidence="2" key="2">
    <citation type="submission" date="2025-08" db="UniProtKB">
        <authorList>
            <consortium name="Ensembl"/>
        </authorList>
    </citation>
    <scope>IDENTIFICATION</scope>
</reference>
<sequence length="237" mass="25958">MGGCHSLGGATKAAAAATPAKKGEFSDIAAHKLNNNSKVAPSLAEKPYLRKAYVSEGIGPVDTRALSALPRGLDRAEWIASNALAFFKLVSLLCGATSEFCTTRSCPTATGPGNKTYYWTDEHGRKVKCSAPLYADYAMSYIQELLTDEEVFPTRAGCPFPTGYIFLVQKVFSYLFHMLAHLYEAHFDNIVVAEMHPHLNTLLAHLVTFTQEFELLEPSETAPLEDLITALLHFHST</sequence>
<name>A0A8C9SAT9_SCLFO</name>
<dbReference type="SUPFAM" id="SSF101152">
    <property type="entry name" value="Mob1/phocein"/>
    <property type="match status" value="1"/>
</dbReference>
<feature type="binding site" evidence="1">
    <location>
        <position position="186"/>
    </location>
    <ligand>
        <name>Zn(2+)</name>
        <dbReference type="ChEBI" id="CHEBI:29105"/>
    </ligand>
</feature>
<dbReference type="KEGG" id="sfm:108936476"/>
<dbReference type="PANTHER" id="PTHR22599">
    <property type="entry name" value="MPS ONE BINDER KINASE ACTIVATOR-LIKE MOB"/>
    <property type="match status" value="1"/>
</dbReference>
<gene>
    <name evidence="2" type="primary">LOC108936476</name>
</gene>
<dbReference type="SMART" id="SM01388">
    <property type="entry name" value="Mob1_phocein"/>
    <property type="match status" value="1"/>
</dbReference>
<evidence type="ECO:0000313" key="3">
    <source>
        <dbReference type="Proteomes" id="UP000694397"/>
    </source>
</evidence>
<keyword evidence="1" id="KW-0479">Metal-binding</keyword>
<reference evidence="2 3" key="1">
    <citation type="submission" date="2019-04" db="EMBL/GenBank/DDBJ databases">
        <authorList>
            <consortium name="Wellcome Sanger Institute Data Sharing"/>
        </authorList>
    </citation>
    <scope>NUCLEOTIDE SEQUENCE [LARGE SCALE GENOMIC DNA]</scope>
</reference>
<keyword evidence="1" id="KW-0862">Zinc</keyword>
<dbReference type="AlphaFoldDB" id="A0A8C9SAT9"/>
<dbReference type="GeneID" id="108936476"/>
<feature type="binding site" evidence="1">
    <location>
        <position position="106"/>
    </location>
    <ligand>
        <name>Zn(2+)</name>
        <dbReference type="ChEBI" id="CHEBI:29105"/>
    </ligand>
</feature>
<dbReference type="Gene3D" id="1.20.140.30">
    <property type="entry name" value="MOB kinase activator"/>
    <property type="match status" value="1"/>
</dbReference>
<evidence type="ECO:0000313" key="2">
    <source>
        <dbReference type="Ensembl" id="ENSSFOP00015031967.2"/>
    </source>
</evidence>
<accession>A0A8C9SAT9</accession>
<dbReference type="InterPro" id="IPR036703">
    <property type="entry name" value="MOB_kinase_act_sf"/>
</dbReference>
<organism evidence="2 3">
    <name type="scientific">Scleropages formosus</name>
    <name type="common">Asian bonytongue</name>
    <name type="synonym">Osteoglossum formosum</name>
    <dbReference type="NCBI Taxonomy" id="113540"/>
    <lineage>
        <taxon>Eukaryota</taxon>
        <taxon>Metazoa</taxon>
        <taxon>Chordata</taxon>
        <taxon>Craniata</taxon>
        <taxon>Vertebrata</taxon>
        <taxon>Euteleostomi</taxon>
        <taxon>Actinopterygii</taxon>
        <taxon>Neopterygii</taxon>
        <taxon>Teleostei</taxon>
        <taxon>Osteoglossocephala</taxon>
        <taxon>Osteoglossomorpha</taxon>
        <taxon>Osteoglossiformes</taxon>
        <taxon>Osteoglossidae</taxon>
        <taxon>Scleropages</taxon>
    </lineage>
</organism>
<reference evidence="2" key="3">
    <citation type="submission" date="2025-09" db="UniProtKB">
        <authorList>
            <consortium name="Ensembl"/>
        </authorList>
    </citation>
    <scope>IDENTIFICATION</scope>
</reference>
<keyword evidence="3" id="KW-1185">Reference proteome</keyword>
<dbReference type="OrthoDB" id="8170117at2759"/>
<feature type="binding site" evidence="1">
    <location>
        <position position="181"/>
    </location>
    <ligand>
        <name>Zn(2+)</name>
        <dbReference type="ChEBI" id="CHEBI:29105"/>
    </ligand>
</feature>
<dbReference type="InterPro" id="IPR005301">
    <property type="entry name" value="MOB_kinase_act_fam"/>
</dbReference>
<dbReference type="RefSeq" id="XP_029104459.1">
    <property type="nucleotide sequence ID" value="XM_029248626.1"/>
</dbReference>
<dbReference type="RefSeq" id="XP_018611361.2">
    <property type="nucleotide sequence ID" value="XM_018755845.2"/>
</dbReference>
<protein>
    <submittedName>
        <fullName evidence="2">MOB kinase activator 2-like</fullName>
    </submittedName>
</protein>
<dbReference type="GeneTree" id="ENSGT01120000271909"/>